<proteinExistence type="predicted"/>
<dbReference type="EMBL" id="OW152831">
    <property type="protein sequence ID" value="CAH2049368.1"/>
    <property type="molecule type" value="Genomic_DNA"/>
</dbReference>
<sequence length="75" mass="8507">MDAAQHSAIREKRSIKISKSMKTKRRRRARAQSVARKSSRRALYSRPAPQNSAPYSPNALTTHRPPTIRNGHSNI</sequence>
<name>A0ABN8I622_9NEOP</name>
<evidence type="ECO:0000313" key="3">
    <source>
        <dbReference type="Proteomes" id="UP000837857"/>
    </source>
</evidence>
<feature type="compositionally biased region" description="Basic residues" evidence="1">
    <location>
        <begin position="15"/>
        <end position="30"/>
    </location>
</feature>
<feature type="region of interest" description="Disordered" evidence="1">
    <location>
        <begin position="1"/>
        <end position="75"/>
    </location>
</feature>
<keyword evidence="3" id="KW-1185">Reference proteome</keyword>
<protein>
    <submittedName>
        <fullName evidence="2">Uncharacterized protein</fullName>
    </submittedName>
</protein>
<gene>
    <name evidence="2" type="ORF">IPOD504_LOCUS6783</name>
</gene>
<accession>A0ABN8I622</accession>
<feature type="compositionally biased region" description="Polar residues" evidence="1">
    <location>
        <begin position="48"/>
        <end position="61"/>
    </location>
</feature>
<organism evidence="2 3">
    <name type="scientific">Iphiclides podalirius</name>
    <name type="common">scarce swallowtail</name>
    <dbReference type="NCBI Taxonomy" id="110791"/>
    <lineage>
        <taxon>Eukaryota</taxon>
        <taxon>Metazoa</taxon>
        <taxon>Ecdysozoa</taxon>
        <taxon>Arthropoda</taxon>
        <taxon>Hexapoda</taxon>
        <taxon>Insecta</taxon>
        <taxon>Pterygota</taxon>
        <taxon>Neoptera</taxon>
        <taxon>Endopterygota</taxon>
        <taxon>Lepidoptera</taxon>
        <taxon>Glossata</taxon>
        <taxon>Ditrysia</taxon>
        <taxon>Papilionoidea</taxon>
        <taxon>Papilionidae</taxon>
        <taxon>Papilioninae</taxon>
        <taxon>Iphiclides</taxon>
    </lineage>
</organism>
<evidence type="ECO:0000313" key="2">
    <source>
        <dbReference type="EMBL" id="CAH2049368.1"/>
    </source>
</evidence>
<feature type="non-terminal residue" evidence="2">
    <location>
        <position position="75"/>
    </location>
</feature>
<dbReference type="Proteomes" id="UP000837857">
    <property type="component" value="Chromosome 19"/>
</dbReference>
<evidence type="ECO:0000256" key="1">
    <source>
        <dbReference type="SAM" id="MobiDB-lite"/>
    </source>
</evidence>
<reference evidence="2" key="1">
    <citation type="submission" date="2022-03" db="EMBL/GenBank/DDBJ databases">
        <authorList>
            <person name="Martin H S."/>
        </authorList>
    </citation>
    <scope>NUCLEOTIDE SEQUENCE</scope>
</reference>